<proteinExistence type="predicted"/>
<evidence type="ECO:0000256" key="4">
    <source>
        <dbReference type="ARBA" id="ARBA00023242"/>
    </source>
</evidence>
<feature type="compositionally biased region" description="Polar residues" evidence="5">
    <location>
        <begin position="346"/>
        <end position="368"/>
    </location>
</feature>
<dbReference type="Proteomes" id="UP000594638">
    <property type="component" value="Unassembled WGS sequence"/>
</dbReference>
<dbReference type="NCBIfam" id="TIGR01557">
    <property type="entry name" value="myb_SHAQKYF"/>
    <property type="match status" value="1"/>
</dbReference>
<organism evidence="7 8">
    <name type="scientific">Olea europaea subsp. europaea</name>
    <dbReference type="NCBI Taxonomy" id="158383"/>
    <lineage>
        <taxon>Eukaryota</taxon>
        <taxon>Viridiplantae</taxon>
        <taxon>Streptophyta</taxon>
        <taxon>Embryophyta</taxon>
        <taxon>Tracheophyta</taxon>
        <taxon>Spermatophyta</taxon>
        <taxon>Magnoliopsida</taxon>
        <taxon>eudicotyledons</taxon>
        <taxon>Gunneridae</taxon>
        <taxon>Pentapetalae</taxon>
        <taxon>asterids</taxon>
        <taxon>lamiids</taxon>
        <taxon>Lamiales</taxon>
        <taxon>Oleaceae</taxon>
        <taxon>Oleeae</taxon>
        <taxon>Olea</taxon>
    </lineage>
</organism>
<evidence type="ECO:0000256" key="3">
    <source>
        <dbReference type="ARBA" id="ARBA00023163"/>
    </source>
</evidence>
<protein>
    <submittedName>
        <fullName evidence="7">Two-component response regulator ARR12-like</fullName>
    </submittedName>
</protein>
<dbReference type="PANTHER" id="PTHR31442">
    <property type="entry name" value="HOMEODOMAIN-LIKE SUPERFAMILY PROTEIN-RELATED"/>
    <property type="match status" value="1"/>
</dbReference>
<reference evidence="7 8" key="1">
    <citation type="submission" date="2019-12" db="EMBL/GenBank/DDBJ databases">
        <authorList>
            <person name="Alioto T."/>
            <person name="Alioto T."/>
            <person name="Gomez Garrido J."/>
        </authorList>
    </citation>
    <scope>NUCLEOTIDE SEQUENCE [LARGE SCALE GENOMIC DNA]</scope>
</reference>
<evidence type="ECO:0000313" key="7">
    <source>
        <dbReference type="EMBL" id="CAA2969881.1"/>
    </source>
</evidence>
<dbReference type="EMBL" id="CACTIH010001955">
    <property type="protein sequence ID" value="CAA2969881.1"/>
    <property type="molecule type" value="Genomic_DNA"/>
</dbReference>
<dbReference type="OrthoDB" id="21225at2759"/>
<dbReference type="InterPro" id="IPR009057">
    <property type="entry name" value="Homeodomain-like_sf"/>
</dbReference>
<gene>
    <name evidence="7" type="ORF">OLEA9_A047354</name>
</gene>
<name>A0A8S0QKZ7_OLEEU</name>
<dbReference type="PANTHER" id="PTHR31442:SF28">
    <property type="entry name" value="TWO-COMPONENT RESPONSE REGULATOR ORR26"/>
    <property type="match status" value="1"/>
</dbReference>
<dbReference type="InterPro" id="IPR044841">
    <property type="entry name" value="LUX/BOA-like"/>
</dbReference>
<dbReference type="SUPFAM" id="SSF46689">
    <property type="entry name" value="Homeodomain-like"/>
    <property type="match status" value="1"/>
</dbReference>
<comment type="caution">
    <text evidence="7">The sequence shown here is derived from an EMBL/GenBank/DDBJ whole genome shotgun (WGS) entry which is preliminary data.</text>
</comment>
<dbReference type="Gramene" id="OE9A047354T1">
    <property type="protein sequence ID" value="OE9A047354C1"/>
    <property type="gene ID" value="OE9A047354"/>
</dbReference>
<dbReference type="PROSITE" id="PS51294">
    <property type="entry name" value="HTH_MYB"/>
    <property type="match status" value="1"/>
</dbReference>
<keyword evidence="4" id="KW-0539">Nucleus</keyword>
<dbReference type="Gene3D" id="1.10.10.60">
    <property type="entry name" value="Homeodomain-like"/>
    <property type="match status" value="1"/>
</dbReference>
<dbReference type="GO" id="GO:0005634">
    <property type="term" value="C:nucleus"/>
    <property type="evidence" value="ECO:0007669"/>
    <property type="project" value="UniProtKB-SubCell"/>
</dbReference>
<dbReference type="GO" id="GO:0003700">
    <property type="term" value="F:DNA-binding transcription factor activity"/>
    <property type="evidence" value="ECO:0007669"/>
    <property type="project" value="InterPro"/>
</dbReference>
<evidence type="ECO:0000256" key="5">
    <source>
        <dbReference type="SAM" id="MobiDB-lite"/>
    </source>
</evidence>
<dbReference type="AlphaFoldDB" id="A0A8S0QKZ7"/>
<feature type="region of interest" description="Disordered" evidence="5">
    <location>
        <begin position="345"/>
        <end position="368"/>
    </location>
</feature>
<sequence length="477" mass="55154">MMDIREGILNGKCKEICILVVNDDFTCRNIATEMLKHCPHEELYIGRISKAISIMWEREDRFELVLTNAHRLELSNVFKTSSIFLPFGIIHRQILNRHKFNTNEREKKIEVQVKKMKMLKMIPIIKGNRGWCGREMHQKFLEAIDFLGQEKAVPKKIVERMKVPGLTRENVASHLQEYRDRKKRDQDASVNSMYETKARNLYYQGPFSFPSLSVTRFDSLKRNSSTVQCYTPPFHQVSYFLNAKESASTLNSRHSRLLSANNQRVTQFLNTMPERRNYTNLGISQYRNQNGLEKLQQKYPPRGQDNEAFCEIKRDNSSAETNLSMNSNSTYVYVGLRFTNDGKSIEGSQHKISTHNSSQPETSVDHNPSTLIEGISQQPFLLENPSRNMEQRRHFTPILRPSLPKLLANEDDVQHASTSENSSFPSIPLPQILQESNDFLTDREMNNIFLNGLGTSYPQCTLEDLDDLFFVDDESVL</sequence>
<dbReference type="FunFam" id="1.10.10.60:FF:000007">
    <property type="entry name" value="Two-component response regulator"/>
    <property type="match status" value="1"/>
</dbReference>
<feature type="domain" description="HTH myb-type" evidence="6">
    <location>
        <begin position="137"/>
        <end position="183"/>
    </location>
</feature>
<accession>A0A8S0QKZ7</accession>
<keyword evidence="8" id="KW-1185">Reference proteome</keyword>
<dbReference type="GO" id="GO:0003677">
    <property type="term" value="F:DNA binding"/>
    <property type="evidence" value="ECO:0007669"/>
    <property type="project" value="InterPro"/>
</dbReference>
<evidence type="ECO:0000256" key="1">
    <source>
        <dbReference type="ARBA" id="ARBA00004123"/>
    </source>
</evidence>
<evidence type="ECO:0000313" key="8">
    <source>
        <dbReference type="Proteomes" id="UP000594638"/>
    </source>
</evidence>
<dbReference type="InterPro" id="IPR006447">
    <property type="entry name" value="Myb_dom_plants"/>
</dbReference>
<dbReference type="InterPro" id="IPR017930">
    <property type="entry name" value="Myb_dom"/>
</dbReference>
<keyword evidence="3" id="KW-0804">Transcription</keyword>
<keyword evidence="2" id="KW-0805">Transcription regulation</keyword>
<evidence type="ECO:0000256" key="2">
    <source>
        <dbReference type="ARBA" id="ARBA00023015"/>
    </source>
</evidence>
<evidence type="ECO:0000259" key="6">
    <source>
        <dbReference type="PROSITE" id="PS51294"/>
    </source>
</evidence>
<comment type="subcellular location">
    <subcellularLocation>
        <location evidence="1">Nucleus</location>
    </subcellularLocation>
</comment>